<protein>
    <submittedName>
        <fullName evidence="2">Domain of uncharacterized function (DUF1949)</fullName>
    </submittedName>
</protein>
<dbReference type="Proteomes" id="UP000254502">
    <property type="component" value="Unassembled WGS sequence"/>
</dbReference>
<name>A0A1D4ZPG7_STAAU</name>
<reference evidence="2 3" key="1">
    <citation type="submission" date="2018-06" db="EMBL/GenBank/DDBJ databases">
        <authorList>
            <consortium name="Pathogen Informatics"/>
            <person name="Doyle S."/>
        </authorList>
    </citation>
    <scope>NUCLEOTIDE SEQUENCE [LARGE SCALE GENOMIC DNA]</scope>
    <source>
        <strain evidence="2 3">NCTC5664</strain>
    </source>
</reference>
<accession>A0A1D4ZPG7</accession>
<evidence type="ECO:0000313" key="2">
    <source>
        <dbReference type="EMBL" id="SUK87973.1"/>
    </source>
</evidence>
<dbReference type="InterPro" id="IPR015269">
    <property type="entry name" value="UPF0029_Impact_C"/>
</dbReference>
<evidence type="ECO:0000259" key="1">
    <source>
        <dbReference type="Pfam" id="PF09186"/>
    </source>
</evidence>
<proteinExistence type="predicted"/>
<gene>
    <name evidence="2" type="ORF">NCTC5664_02967</name>
</gene>
<sequence length="54" mass="6356">MLRNQTYTDKVSYYIDVVKSDYEAFINFLNQMTAGNFDLTEETPKQLPFDIPTE</sequence>
<evidence type="ECO:0000313" key="3">
    <source>
        <dbReference type="Proteomes" id="UP000254502"/>
    </source>
</evidence>
<dbReference type="AlphaFoldDB" id="A0A1D4ZPG7"/>
<organism evidence="2 3">
    <name type="scientific">Staphylococcus aureus</name>
    <dbReference type="NCBI Taxonomy" id="1280"/>
    <lineage>
        <taxon>Bacteria</taxon>
        <taxon>Bacillati</taxon>
        <taxon>Bacillota</taxon>
        <taxon>Bacilli</taxon>
        <taxon>Bacillales</taxon>
        <taxon>Staphylococcaceae</taxon>
        <taxon>Staphylococcus</taxon>
    </lineage>
</organism>
<dbReference type="EMBL" id="UHAQ01000003">
    <property type="protein sequence ID" value="SUK87973.1"/>
    <property type="molecule type" value="Genomic_DNA"/>
</dbReference>
<dbReference type="Pfam" id="PF09186">
    <property type="entry name" value="DUF1949"/>
    <property type="match status" value="1"/>
</dbReference>
<feature type="domain" description="UPF0029" evidence="1">
    <location>
        <begin position="2"/>
        <end position="36"/>
    </location>
</feature>